<keyword evidence="5" id="KW-0547">Nucleotide-binding</keyword>
<keyword evidence="9" id="KW-0206">Cytoskeleton</keyword>
<dbReference type="InterPro" id="IPR004000">
    <property type="entry name" value="Actin"/>
</dbReference>
<evidence type="ECO:0000256" key="8">
    <source>
        <dbReference type="ARBA" id="ARBA00022840"/>
    </source>
</evidence>
<dbReference type="InterPro" id="IPR019786">
    <property type="entry name" value="Zinc_finger_PHD-type_CS"/>
</dbReference>
<proteinExistence type="inferred from homology"/>
<dbReference type="PROSITE" id="PS50016">
    <property type="entry name" value="ZF_PHD_2"/>
    <property type="match status" value="1"/>
</dbReference>
<sequence>MIAAVVIDNGSGMTKPSFLGMESAGIHQTSYNSIMKCDIDIRKDLFANTVLSGGTTMYPGIADRMQKEIAALAPSAMKIKIIAPPERKYSVWMGGSILASLDSFQEMWISKEEYDEAALLRPQQPAASQMMTAIVIDNGSSAITKMSYTSYEDHMDLFLLKHYTIANQIRADQFEINRLDQEVNAITQDINDIELVFMANVKSLSQEQKVATMQLLETEQKKILDISRTKFALVSRMTQAMSRNQAKGRALYESFESYRQGSNFNEESQGWKARQTLKTKKTLKRQQTAEAPQTSRALKNPKAPQASAADVAVQPAAGNAPEVVKQYCICQDTKTDTMIFCENPRCKYEWYHFSCIGMETAPEGEWFCEGCTKKKNDKQSGKENQHR</sequence>
<dbReference type="FunFam" id="3.30.420.40:FF:000058">
    <property type="entry name" value="Putative actin-related protein 5"/>
    <property type="match status" value="1"/>
</dbReference>
<dbReference type="SMART" id="SM00249">
    <property type="entry name" value="PHD"/>
    <property type="match status" value="1"/>
</dbReference>
<organism evidence="13 14">
    <name type="scientific">Caenorhabditis briggsae</name>
    <dbReference type="NCBI Taxonomy" id="6238"/>
    <lineage>
        <taxon>Eukaryota</taxon>
        <taxon>Metazoa</taxon>
        <taxon>Ecdysozoa</taxon>
        <taxon>Nematoda</taxon>
        <taxon>Chromadorea</taxon>
        <taxon>Rhabditida</taxon>
        <taxon>Rhabditina</taxon>
        <taxon>Rhabditomorpha</taxon>
        <taxon>Rhabditoidea</taxon>
        <taxon>Rhabditidae</taxon>
        <taxon>Peloderinae</taxon>
        <taxon>Caenorhabditis</taxon>
    </lineage>
</organism>
<keyword evidence="3" id="KW-0963">Cytoplasm</keyword>
<feature type="region of interest" description="Disordered" evidence="11">
    <location>
        <begin position="277"/>
        <end position="310"/>
    </location>
</feature>
<dbReference type="Gene3D" id="3.30.40.10">
    <property type="entry name" value="Zinc/RING finger domain, C3HC4 (zinc finger)"/>
    <property type="match status" value="1"/>
</dbReference>
<keyword evidence="4" id="KW-0479">Metal-binding</keyword>
<reference evidence="13 14" key="1">
    <citation type="submission" date="2022-05" db="EMBL/GenBank/DDBJ databases">
        <title>Chromosome-level reference genomes for two strains of Caenorhabditis briggsae: an improved platform for comparative genomics.</title>
        <authorList>
            <person name="Stevens L."/>
            <person name="Andersen E.C."/>
        </authorList>
    </citation>
    <scope>NUCLEOTIDE SEQUENCE [LARGE SCALE GENOMIC DNA]</scope>
    <source>
        <strain evidence="13">QX1410_ONT</strain>
        <tissue evidence="13">Whole-organism</tissue>
    </source>
</reference>
<comment type="similarity">
    <text evidence="2">Belongs to the actin family.</text>
</comment>
<dbReference type="FunFam" id="3.30.40.10:FF:001125">
    <property type="entry name" value="Predicted protein"/>
    <property type="match status" value="1"/>
</dbReference>
<evidence type="ECO:0000256" key="3">
    <source>
        <dbReference type="ARBA" id="ARBA00022490"/>
    </source>
</evidence>
<dbReference type="SUPFAM" id="SSF53067">
    <property type="entry name" value="Actin-like ATPase domain"/>
    <property type="match status" value="1"/>
</dbReference>
<evidence type="ECO:0000256" key="6">
    <source>
        <dbReference type="ARBA" id="ARBA00022771"/>
    </source>
</evidence>
<dbReference type="FunFam" id="3.30.420.40:FF:000131">
    <property type="entry name" value="Actin, alpha skeletal muscle"/>
    <property type="match status" value="1"/>
</dbReference>
<dbReference type="InterPro" id="IPR019787">
    <property type="entry name" value="Znf_PHD-finger"/>
</dbReference>
<evidence type="ECO:0000256" key="1">
    <source>
        <dbReference type="ARBA" id="ARBA00004245"/>
    </source>
</evidence>
<evidence type="ECO:0000313" key="13">
    <source>
        <dbReference type="EMBL" id="ULT80757.1"/>
    </source>
</evidence>
<dbReference type="GO" id="GO:0008270">
    <property type="term" value="F:zinc ion binding"/>
    <property type="evidence" value="ECO:0007669"/>
    <property type="project" value="UniProtKB-KW"/>
</dbReference>
<dbReference type="InterPro" id="IPR013083">
    <property type="entry name" value="Znf_RING/FYVE/PHD"/>
</dbReference>
<dbReference type="CDD" id="cd15505">
    <property type="entry name" value="PHD_ING"/>
    <property type="match status" value="1"/>
</dbReference>
<dbReference type="AlphaFoldDB" id="A0AAE8ZNS4"/>
<dbReference type="GO" id="GO:0005524">
    <property type="term" value="F:ATP binding"/>
    <property type="evidence" value="ECO:0007669"/>
    <property type="project" value="UniProtKB-KW"/>
</dbReference>
<dbReference type="InterPro" id="IPR043129">
    <property type="entry name" value="ATPase_NBD"/>
</dbReference>
<dbReference type="InterPro" id="IPR001965">
    <property type="entry name" value="Znf_PHD"/>
</dbReference>
<dbReference type="PROSITE" id="PS01359">
    <property type="entry name" value="ZF_PHD_1"/>
    <property type="match status" value="1"/>
</dbReference>
<comment type="subcellular location">
    <subcellularLocation>
        <location evidence="1">Cytoplasm</location>
        <location evidence="1">Cytoskeleton</location>
    </subcellularLocation>
</comment>
<keyword evidence="7" id="KW-0862">Zinc</keyword>
<dbReference type="Pfam" id="PF00022">
    <property type="entry name" value="Actin"/>
    <property type="match status" value="1"/>
</dbReference>
<name>A0AAE8ZNS4_CAEBR</name>
<evidence type="ECO:0000256" key="10">
    <source>
        <dbReference type="PROSITE-ProRule" id="PRU00146"/>
    </source>
</evidence>
<gene>
    <name evidence="13" type="ORF">L3Y34_010958</name>
</gene>
<feature type="domain" description="PHD-type" evidence="12">
    <location>
        <begin position="325"/>
        <end position="374"/>
    </location>
</feature>
<dbReference type="GO" id="GO:0005856">
    <property type="term" value="C:cytoskeleton"/>
    <property type="evidence" value="ECO:0007669"/>
    <property type="project" value="UniProtKB-SubCell"/>
</dbReference>
<dbReference type="Gene3D" id="3.30.420.40">
    <property type="match status" value="2"/>
</dbReference>
<dbReference type="PROSITE" id="PS00432">
    <property type="entry name" value="ACTINS_2"/>
    <property type="match status" value="1"/>
</dbReference>
<evidence type="ECO:0000313" key="14">
    <source>
        <dbReference type="Proteomes" id="UP000827892"/>
    </source>
</evidence>
<evidence type="ECO:0000256" key="4">
    <source>
        <dbReference type="ARBA" id="ARBA00022723"/>
    </source>
</evidence>
<dbReference type="SUPFAM" id="SSF57903">
    <property type="entry name" value="FYVE/PHD zinc finger"/>
    <property type="match status" value="1"/>
</dbReference>
<evidence type="ECO:0000256" key="2">
    <source>
        <dbReference type="ARBA" id="ARBA00006752"/>
    </source>
</evidence>
<accession>A0AAE8ZNS4</accession>
<dbReference type="PANTHER" id="PTHR11937">
    <property type="entry name" value="ACTIN"/>
    <property type="match status" value="1"/>
</dbReference>
<evidence type="ECO:0000256" key="11">
    <source>
        <dbReference type="SAM" id="MobiDB-lite"/>
    </source>
</evidence>
<evidence type="ECO:0000256" key="5">
    <source>
        <dbReference type="ARBA" id="ARBA00022741"/>
    </source>
</evidence>
<evidence type="ECO:0000256" key="7">
    <source>
        <dbReference type="ARBA" id="ARBA00022833"/>
    </source>
</evidence>
<keyword evidence="8" id="KW-0067">ATP-binding</keyword>
<dbReference type="InterPro" id="IPR011011">
    <property type="entry name" value="Znf_FYVE_PHD"/>
</dbReference>
<keyword evidence="6 10" id="KW-0863">Zinc-finger</keyword>
<evidence type="ECO:0000259" key="12">
    <source>
        <dbReference type="PROSITE" id="PS50016"/>
    </source>
</evidence>
<protein>
    <recommendedName>
        <fullName evidence="12">PHD-type domain-containing protein</fullName>
    </recommendedName>
</protein>
<evidence type="ECO:0000256" key="9">
    <source>
        <dbReference type="ARBA" id="ARBA00023212"/>
    </source>
</evidence>
<dbReference type="EMBL" id="CP090896">
    <property type="protein sequence ID" value="ULT80757.1"/>
    <property type="molecule type" value="Genomic_DNA"/>
</dbReference>
<dbReference type="InterPro" id="IPR004001">
    <property type="entry name" value="Actin_CS"/>
</dbReference>
<dbReference type="Proteomes" id="UP000827892">
    <property type="component" value="Chromosome X"/>
</dbReference>